<feature type="chain" id="PRO_5026721168" evidence="2">
    <location>
        <begin position="28"/>
        <end position="329"/>
    </location>
</feature>
<keyword evidence="2" id="KW-0732">Signal</keyword>
<comment type="similarity">
    <text evidence="1">Belongs to the UPF0065 (bug) family.</text>
</comment>
<dbReference type="PROSITE" id="PS51318">
    <property type="entry name" value="TAT"/>
    <property type="match status" value="1"/>
</dbReference>
<sequence>MNLPRRKFLHLAASAAVASAFSRTAVAQNYPMRPIRLVVPFPPGGAFDTFARPWAEKMKPLLGTVVVENIGGAGASLGAAEVARARPDGYTVLVGGTLTHLNEALLKKRPLYDPIKDLDPIVGAANIFLCIAVNPSVPVQTLAEFISYAKANPGKLSYAHAGIGSINHLTGELFKVLAGTPDIVQVPYRGIGPALTDLIGGQVQMIVAGFTAEEIEFHRSGKIRVLAVTSPKRLTVAPDIQTASEAGLPGLTVTASIGLLAPSGTPTPVIEQIAQATRAALADPAYQQLLTGEGFEPVLDSSPEKFRDSLAADVALWAPVVKQLALKID</sequence>
<dbReference type="Gene3D" id="3.40.190.150">
    <property type="entry name" value="Bordetella uptake gene, domain 1"/>
    <property type="match status" value="1"/>
</dbReference>
<name>A0A6P1B824_9BRAD</name>
<dbReference type="RefSeq" id="WP_163150171.1">
    <property type="nucleotide sequence ID" value="NZ_VKHP01000005.1"/>
</dbReference>
<comment type="caution">
    <text evidence="3">The sequence shown here is derived from an EMBL/GenBank/DDBJ whole genome shotgun (WGS) entry which is preliminary data.</text>
</comment>
<dbReference type="InterPro" id="IPR042100">
    <property type="entry name" value="Bug_dom1"/>
</dbReference>
<dbReference type="PANTHER" id="PTHR42928:SF5">
    <property type="entry name" value="BLR1237 PROTEIN"/>
    <property type="match status" value="1"/>
</dbReference>
<organism evidence="3 4">
    <name type="scientific">Bradyrhizobium uaiense</name>
    <dbReference type="NCBI Taxonomy" id="2594946"/>
    <lineage>
        <taxon>Bacteria</taxon>
        <taxon>Pseudomonadati</taxon>
        <taxon>Pseudomonadota</taxon>
        <taxon>Alphaproteobacteria</taxon>
        <taxon>Hyphomicrobiales</taxon>
        <taxon>Nitrobacteraceae</taxon>
        <taxon>Bradyrhizobium</taxon>
    </lineage>
</organism>
<keyword evidence="4" id="KW-1185">Reference proteome</keyword>
<dbReference type="Gene3D" id="3.40.190.10">
    <property type="entry name" value="Periplasmic binding protein-like II"/>
    <property type="match status" value="1"/>
</dbReference>
<dbReference type="AlphaFoldDB" id="A0A6P1B824"/>
<dbReference type="CDD" id="cd07012">
    <property type="entry name" value="PBP2_Bug_TTT"/>
    <property type="match status" value="1"/>
</dbReference>
<dbReference type="PIRSF" id="PIRSF017082">
    <property type="entry name" value="YflP"/>
    <property type="match status" value="1"/>
</dbReference>
<dbReference type="EMBL" id="VKHP01000005">
    <property type="protein sequence ID" value="NEU94678.1"/>
    <property type="molecule type" value="Genomic_DNA"/>
</dbReference>
<dbReference type="Proteomes" id="UP000468531">
    <property type="component" value="Unassembled WGS sequence"/>
</dbReference>
<dbReference type="InterPro" id="IPR005064">
    <property type="entry name" value="BUG"/>
</dbReference>
<reference evidence="3 4" key="1">
    <citation type="journal article" date="2020" name="Arch. Microbiol.">
        <title>Bradyrhizobium uaiense sp. nov., a new highly efficient cowpea symbiont.</title>
        <authorList>
            <person name="Cabral Michel D."/>
            <person name="Azarias Guimaraes A."/>
            <person name="Martins da Costa E."/>
            <person name="Soares de Carvalho T."/>
            <person name="Balsanelli E."/>
            <person name="Willems A."/>
            <person name="Maltempi de Souza E."/>
            <person name="de Souza Moreira F.M."/>
        </authorList>
    </citation>
    <scope>NUCLEOTIDE SEQUENCE [LARGE SCALE GENOMIC DNA]</scope>
    <source>
        <strain evidence="3 4">UFLA 03-164</strain>
    </source>
</reference>
<feature type="signal peptide" evidence="2">
    <location>
        <begin position="1"/>
        <end position="27"/>
    </location>
</feature>
<dbReference type="Pfam" id="PF03401">
    <property type="entry name" value="TctC"/>
    <property type="match status" value="1"/>
</dbReference>
<protein>
    <submittedName>
        <fullName evidence="3">Tripartite tricarboxylate transporter substrate binding protein</fullName>
    </submittedName>
</protein>
<dbReference type="InterPro" id="IPR006311">
    <property type="entry name" value="TAT_signal"/>
</dbReference>
<evidence type="ECO:0000256" key="1">
    <source>
        <dbReference type="ARBA" id="ARBA00006987"/>
    </source>
</evidence>
<gene>
    <name evidence="3" type="ORF">FNJ47_02245</name>
</gene>
<dbReference type="PANTHER" id="PTHR42928">
    <property type="entry name" value="TRICARBOXYLATE-BINDING PROTEIN"/>
    <property type="match status" value="1"/>
</dbReference>
<evidence type="ECO:0000256" key="2">
    <source>
        <dbReference type="SAM" id="SignalP"/>
    </source>
</evidence>
<evidence type="ECO:0000313" key="3">
    <source>
        <dbReference type="EMBL" id="NEU94678.1"/>
    </source>
</evidence>
<evidence type="ECO:0000313" key="4">
    <source>
        <dbReference type="Proteomes" id="UP000468531"/>
    </source>
</evidence>
<accession>A0A6P1B824</accession>
<proteinExistence type="inferred from homology"/>